<evidence type="ECO:0000313" key="1">
    <source>
        <dbReference type="EMBL" id="QCL10433.1"/>
    </source>
</evidence>
<geneLocation type="plasmid" evidence="1">
    <name>pC6.5c</name>
</geneLocation>
<keyword evidence="1" id="KW-0614">Plasmid</keyword>
<dbReference type="AlphaFoldDB" id="A0A7S5DR44"/>
<proteinExistence type="predicted"/>
<protein>
    <submittedName>
        <fullName evidence="1">Uncharacterized protein</fullName>
    </submittedName>
</protein>
<accession>A0A7S5DR44</accession>
<organism evidence="1">
    <name type="scientific">Rhizobium rhizogenes</name>
    <name type="common">Agrobacterium rhizogenes</name>
    <dbReference type="NCBI Taxonomy" id="359"/>
    <lineage>
        <taxon>Bacteria</taxon>
        <taxon>Pseudomonadati</taxon>
        <taxon>Pseudomonadota</taxon>
        <taxon>Alphaproteobacteria</taxon>
        <taxon>Hyphomicrobiales</taxon>
        <taxon>Rhizobiaceae</taxon>
        <taxon>Rhizobium/Agrobacterium group</taxon>
        <taxon>Rhizobium</taxon>
    </lineage>
</organism>
<name>A0A7S5DR44_RHIRH</name>
<sequence>MRIFRAIIQALVLAVFHFQPETPTCRAVRPELVCDQNPRGARLLANEFAQEPLGGQFVAAALDQSIENEAILIDSPPKPMFPAVDRDGGLINIPFFAELRSTTADLSGEVASEPFGPTPNRLMADDNAPRGKQIFDHPQAERKSEIQPDGLAYDFGGKPATAIEGISNSAHIRYPARASVAVNRAGFAGGYLV</sequence>
<gene>
    <name evidence="1" type="ORF">pC6.5c_540</name>
</gene>
<reference evidence="1" key="1">
    <citation type="submission" date="2018-12" db="EMBL/GenBank/DDBJ databases">
        <title>Three Rhizobium rhizogenes strains isolated from the same crown gall tumor carry diverse plasmids.</title>
        <authorList>
            <person name="Pulawska J."/>
            <person name="Kuzmanovic N."/>
        </authorList>
    </citation>
    <scope>NUCLEOTIDE SEQUENCE</scope>
    <source>
        <strain evidence="1">C6.5</strain>
        <plasmid evidence="1">pC6.5c</plasmid>
    </source>
</reference>
<dbReference type="EMBL" id="MK318988">
    <property type="protein sequence ID" value="QCL10433.1"/>
    <property type="molecule type" value="Genomic_DNA"/>
</dbReference>